<protein>
    <submittedName>
        <fullName evidence="1">Uncharacterized protein</fullName>
    </submittedName>
</protein>
<keyword evidence="2" id="KW-1185">Reference proteome</keyword>
<evidence type="ECO:0000313" key="2">
    <source>
        <dbReference type="Proteomes" id="UP000319908"/>
    </source>
</evidence>
<sequence>MFRYNSRRRVSPRLATLSVSERRCYVVSPNYLCVPAYHFDSKLFAGPTVEYLIACVVIFEQSSTNRSRGIKA</sequence>
<dbReference type="AlphaFoldDB" id="A0A5C6BWU2"/>
<organism evidence="1 2">
    <name type="scientific">Allorhodopirellula heiligendammensis</name>
    <dbReference type="NCBI Taxonomy" id="2714739"/>
    <lineage>
        <taxon>Bacteria</taxon>
        <taxon>Pseudomonadati</taxon>
        <taxon>Planctomycetota</taxon>
        <taxon>Planctomycetia</taxon>
        <taxon>Pirellulales</taxon>
        <taxon>Pirellulaceae</taxon>
        <taxon>Allorhodopirellula</taxon>
    </lineage>
</organism>
<proteinExistence type="predicted"/>
<evidence type="ECO:0000313" key="1">
    <source>
        <dbReference type="EMBL" id="TWU15746.1"/>
    </source>
</evidence>
<comment type="caution">
    <text evidence="1">The sequence shown here is derived from an EMBL/GenBank/DDBJ whole genome shotgun (WGS) entry which is preliminary data.</text>
</comment>
<name>A0A5C6BWU2_9BACT</name>
<dbReference type="EMBL" id="SJPU01000002">
    <property type="protein sequence ID" value="TWU15746.1"/>
    <property type="molecule type" value="Genomic_DNA"/>
</dbReference>
<reference evidence="1 2" key="1">
    <citation type="journal article" date="2020" name="Antonie Van Leeuwenhoek">
        <title>Rhodopirellula heiligendammensis sp. nov., Rhodopirellula pilleata sp. nov., and Rhodopirellula solitaria sp. nov. isolated from natural or artificial marine surfaces in Northern Germany and California, USA, and emended description of the genus Rhodopirellula.</title>
        <authorList>
            <person name="Kallscheuer N."/>
            <person name="Wiegand S."/>
            <person name="Jogler M."/>
            <person name="Boedeker C."/>
            <person name="Peeters S.H."/>
            <person name="Rast P."/>
            <person name="Heuer A."/>
            <person name="Jetten M.S.M."/>
            <person name="Rohde M."/>
            <person name="Jogler C."/>
        </authorList>
    </citation>
    <scope>NUCLEOTIDE SEQUENCE [LARGE SCALE GENOMIC DNA]</scope>
    <source>
        <strain evidence="1 2">Poly21</strain>
    </source>
</reference>
<dbReference type="Proteomes" id="UP000319908">
    <property type="component" value="Unassembled WGS sequence"/>
</dbReference>
<accession>A0A5C6BWU2</accession>
<gene>
    <name evidence="1" type="ORF">Poly21_29480</name>
</gene>